<dbReference type="InterPro" id="IPR036249">
    <property type="entry name" value="Thioredoxin-like_sf"/>
</dbReference>
<proteinExistence type="predicted"/>
<dbReference type="AlphaFoldDB" id="A0A8R7TV29"/>
<keyword evidence="6" id="KW-0676">Redox-active center</keyword>
<dbReference type="PROSITE" id="PS51352">
    <property type="entry name" value="THIOREDOXIN_2"/>
    <property type="match status" value="1"/>
</dbReference>
<evidence type="ECO:0000313" key="9">
    <source>
        <dbReference type="Proteomes" id="UP000015106"/>
    </source>
</evidence>
<evidence type="ECO:0000256" key="1">
    <source>
        <dbReference type="ARBA" id="ARBA00004496"/>
    </source>
</evidence>
<evidence type="ECO:0000313" key="8">
    <source>
        <dbReference type="EnsemblPlants" id="TuG1812G0300002263.01.T01"/>
    </source>
</evidence>
<evidence type="ECO:0000256" key="2">
    <source>
        <dbReference type="ARBA" id="ARBA00022448"/>
    </source>
</evidence>
<reference evidence="8" key="3">
    <citation type="submission" date="2022-06" db="UniProtKB">
        <authorList>
            <consortium name="EnsemblPlants"/>
        </authorList>
    </citation>
    <scope>IDENTIFICATION</scope>
</reference>
<evidence type="ECO:0000256" key="5">
    <source>
        <dbReference type="ARBA" id="ARBA00023157"/>
    </source>
</evidence>
<name>A0A8R7TV29_TRIUA</name>
<dbReference type="Proteomes" id="UP000015106">
    <property type="component" value="Chromosome 3"/>
</dbReference>
<dbReference type="GO" id="GO:0005737">
    <property type="term" value="C:cytoplasm"/>
    <property type="evidence" value="ECO:0007669"/>
    <property type="project" value="UniProtKB-SubCell"/>
</dbReference>
<evidence type="ECO:0000256" key="6">
    <source>
        <dbReference type="ARBA" id="ARBA00023284"/>
    </source>
</evidence>
<evidence type="ECO:0000259" key="7">
    <source>
        <dbReference type="PROSITE" id="PS51352"/>
    </source>
</evidence>
<dbReference type="SUPFAM" id="SSF52833">
    <property type="entry name" value="Thioredoxin-like"/>
    <property type="match status" value="1"/>
</dbReference>
<organism evidence="8 9">
    <name type="scientific">Triticum urartu</name>
    <name type="common">Red wild einkorn</name>
    <name type="synonym">Crithodium urartu</name>
    <dbReference type="NCBI Taxonomy" id="4572"/>
    <lineage>
        <taxon>Eukaryota</taxon>
        <taxon>Viridiplantae</taxon>
        <taxon>Streptophyta</taxon>
        <taxon>Embryophyta</taxon>
        <taxon>Tracheophyta</taxon>
        <taxon>Spermatophyta</taxon>
        <taxon>Magnoliopsida</taxon>
        <taxon>Liliopsida</taxon>
        <taxon>Poales</taxon>
        <taxon>Poaceae</taxon>
        <taxon>BOP clade</taxon>
        <taxon>Pooideae</taxon>
        <taxon>Triticodae</taxon>
        <taxon>Triticeae</taxon>
        <taxon>Triticinae</taxon>
        <taxon>Triticum</taxon>
    </lineage>
</organism>
<keyword evidence="2" id="KW-0813">Transport</keyword>
<reference evidence="9" key="1">
    <citation type="journal article" date="2013" name="Nature">
        <title>Draft genome of the wheat A-genome progenitor Triticum urartu.</title>
        <authorList>
            <person name="Ling H.Q."/>
            <person name="Zhao S."/>
            <person name="Liu D."/>
            <person name="Wang J."/>
            <person name="Sun H."/>
            <person name="Zhang C."/>
            <person name="Fan H."/>
            <person name="Li D."/>
            <person name="Dong L."/>
            <person name="Tao Y."/>
            <person name="Gao C."/>
            <person name="Wu H."/>
            <person name="Li Y."/>
            <person name="Cui Y."/>
            <person name="Guo X."/>
            <person name="Zheng S."/>
            <person name="Wang B."/>
            <person name="Yu K."/>
            <person name="Liang Q."/>
            <person name="Yang W."/>
            <person name="Lou X."/>
            <person name="Chen J."/>
            <person name="Feng M."/>
            <person name="Jian J."/>
            <person name="Zhang X."/>
            <person name="Luo G."/>
            <person name="Jiang Y."/>
            <person name="Liu J."/>
            <person name="Wang Z."/>
            <person name="Sha Y."/>
            <person name="Zhang B."/>
            <person name="Wu H."/>
            <person name="Tang D."/>
            <person name="Shen Q."/>
            <person name="Xue P."/>
            <person name="Zou S."/>
            <person name="Wang X."/>
            <person name="Liu X."/>
            <person name="Wang F."/>
            <person name="Yang Y."/>
            <person name="An X."/>
            <person name="Dong Z."/>
            <person name="Zhang K."/>
            <person name="Zhang X."/>
            <person name="Luo M.C."/>
            <person name="Dvorak J."/>
            <person name="Tong Y."/>
            <person name="Wang J."/>
            <person name="Yang H."/>
            <person name="Li Z."/>
            <person name="Wang D."/>
            <person name="Zhang A."/>
            <person name="Wang J."/>
        </authorList>
    </citation>
    <scope>NUCLEOTIDE SEQUENCE</scope>
    <source>
        <strain evidence="9">cv. G1812</strain>
    </source>
</reference>
<keyword evidence="3" id="KW-0963">Cytoplasm</keyword>
<dbReference type="Gene3D" id="3.40.30.10">
    <property type="entry name" value="Glutaredoxin"/>
    <property type="match status" value="1"/>
</dbReference>
<reference evidence="8" key="2">
    <citation type="submission" date="2018-03" db="EMBL/GenBank/DDBJ databases">
        <title>The Triticum urartu genome reveals the dynamic nature of wheat genome evolution.</title>
        <authorList>
            <person name="Ling H."/>
            <person name="Ma B."/>
            <person name="Shi X."/>
            <person name="Liu H."/>
            <person name="Dong L."/>
            <person name="Sun H."/>
            <person name="Cao Y."/>
            <person name="Gao Q."/>
            <person name="Zheng S."/>
            <person name="Li Y."/>
            <person name="Yu Y."/>
            <person name="Du H."/>
            <person name="Qi M."/>
            <person name="Li Y."/>
            <person name="Yu H."/>
            <person name="Cui Y."/>
            <person name="Wang N."/>
            <person name="Chen C."/>
            <person name="Wu H."/>
            <person name="Zhao Y."/>
            <person name="Zhang J."/>
            <person name="Li Y."/>
            <person name="Zhou W."/>
            <person name="Zhang B."/>
            <person name="Hu W."/>
            <person name="Eijk M."/>
            <person name="Tang J."/>
            <person name="Witsenboer H."/>
            <person name="Zhao S."/>
            <person name="Li Z."/>
            <person name="Zhang A."/>
            <person name="Wang D."/>
            <person name="Liang C."/>
        </authorList>
    </citation>
    <scope>NUCLEOTIDE SEQUENCE [LARGE SCALE GENOMIC DNA]</scope>
    <source>
        <strain evidence="8">cv. G1812</strain>
    </source>
</reference>
<dbReference type="Gramene" id="TuG1812G0300002263.01.T01">
    <property type="protein sequence ID" value="TuG1812G0300002263.01.T01"/>
    <property type="gene ID" value="TuG1812G0300002263.01"/>
</dbReference>
<evidence type="ECO:0000256" key="4">
    <source>
        <dbReference type="ARBA" id="ARBA00022982"/>
    </source>
</evidence>
<keyword evidence="9" id="KW-1185">Reference proteome</keyword>
<dbReference type="Pfam" id="PF00085">
    <property type="entry name" value="Thioredoxin"/>
    <property type="match status" value="1"/>
</dbReference>
<feature type="domain" description="Thioredoxin" evidence="7">
    <location>
        <begin position="1"/>
        <end position="81"/>
    </location>
</feature>
<dbReference type="InterPro" id="IPR050620">
    <property type="entry name" value="Thioredoxin_H-type-like"/>
</dbReference>
<dbReference type="PANTHER" id="PTHR10438:SF453">
    <property type="entry name" value="THIOREDOXIN H4-RELATED"/>
    <property type="match status" value="1"/>
</dbReference>
<accession>A0A8R7TV29</accession>
<dbReference type="CDD" id="cd02947">
    <property type="entry name" value="TRX_family"/>
    <property type="match status" value="1"/>
</dbReference>
<comment type="subcellular location">
    <subcellularLocation>
        <location evidence="1">Cytoplasm</location>
    </subcellularLocation>
</comment>
<sequence length="81" mass="8742">VIIDSTASWYGPCRDIALVFAEYAKKFPGAIFLKVDVDKLKDVAEAYNVEAMPTSLLAKGGEKVDSVVGGRKDDIHTNIVA</sequence>
<keyword evidence="4" id="KW-0249">Electron transport</keyword>
<dbReference type="InterPro" id="IPR013766">
    <property type="entry name" value="Thioredoxin_domain"/>
</dbReference>
<evidence type="ECO:0000256" key="3">
    <source>
        <dbReference type="ARBA" id="ARBA00022490"/>
    </source>
</evidence>
<protein>
    <recommendedName>
        <fullName evidence="7">Thioredoxin domain-containing protein</fullName>
    </recommendedName>
</protein>
<dbReference type="PANTHER" id="PTHR10438">
    <property type="entry name" value="THIOREDOXIN"/>
    <property type="match status" value="1"/>
</dbReference>
<dbReference type="EnsemblPlants" id="TuG1812G0300002263.01.T01">
    <property type="protein sequence ID" value="TuG1812G0300002263.01.T01"/>
    <property type="gene ID" value="TuG1812G0300002263.01"/>
</dbReference>
<keyword evidence="5" id="KW-1015">Disulfide bond</keyword>